<dbReference type="PANTHER" id="PTHR31214:SF3">
    <property type="entry name" value="PROTEIN FAM221B"/>
    <property type="match status" value="1"/>
</dbReference>
<feature type="region of interest" description="Disordered" evidence="2">
    <location>
        <begin position="1"/>
        <end position="74"/>
    </location>
</feature>
<evidence type="ECO:0000313" key="4">
    <source>
        <dbReference type="Proteomes" id="UP000749559"/>
    </source>
</evidence>
<dbReference type="OrthoDB" id="196393at2759"/>
<dbReference type="EMBL" id="CAIIXF020000010">
    <property type="protein sequence ID" value="CAH1795757.1"/>
    <property type="molecule type" value="Genomic_DNA"/>
</dbReference>
<gene>
    <name evidence="3" type="ORF">OFUS_LOCUS20250</name>
</gene>
<dbReference type="PANTHER" id="PTHR31214">
    <property type="entry name" value="PROTEIN FAM221A-RELATED"/>
    <property type="match status" value="1"/>
</dbReference>
<keyword evidence="4" id="KW-1185">Reference proteome</keyword>
<evidence type="ECO:0000256" key="1">
    <source>
        <dbReference type="ARBA" id="ARBA00011026"/>
    </source>
</evidence>
<protein>
    <submittedName>
        <fullName evidence="3">Uncharacterized protein</fullName>
    </submittedName>
</protein>
<dbReference type="Pfam" id="PF14753">
    <property type="entry name" value="FAM221"/>
    <property type="match status" value="2"/>
</dbReference>
<dbReference type="AlphaFoldDB" id="A0A8J1XTX2"/>
<evidence type="ECO:0000313" key="3">
    <source>
        <dbReference type="EMBL" id="CAH1795757.1"/>
    </source>
</evidence>
<feature type="compositionally biased region" description="Low complexity" evidence="2">
    <location>
        <begin position="1"/>
        <end position="45"/>
    </location>
</feature>
<proteinExistence type="inferred from homology"/>
<feature type="region of interest" description="Disordered" evidence="2">
    <location>
        <begin position="322"/>
        <end position="346"/>
    </location>
</feature>
<reference evidence="3" key="1">
    <citation type="submission" date="2022-03" db="EMBL/GenBank/DDBJ databases">
        <authorList>
            <person name="Martin C."/>
        </authorList>
    </citation>
    <scope>NUCLEOTIDE SEQUENCE</scope>
</reference>
<dbReference type="InterPro" id="IPR026755">
    <property type="entry name" value="Fam221a/b"/>
</dbReference>
<comment type="caution">
    <text evidence="3">The sequence shown here is derived from an EMBL/GenBank/DDBJ whole genome shotgun (WGS) entry which is preliminary data.</text>
</comment>
<sequence>MSGRPTSRPSGSRGTPGTAWQKTTAKPTTGAKPKSASPKKAANKAGTSTALVPRSKQGAIATRKGMAPIPMKKQDGMLVPEGYTVRKIEPAKNYDVVSFARAMNPDFAPRVKKLFDPEREAAIAAQKSGVYIGWRCPEFTWDCQRVSSMSKCFCGHLLGEHNSYNGHSVRVPCRQPGCSCKAFAWIPSRPEEIGEFWFARRRDFDPEAWRAKCRCKHTHEDHDPNGMRRCKMRGCGCSVFDSPFLCAACDQHWEVHETFFETESMRRDKGLPYGEEYLPFHEMPELRNIVLTGEETDDSVYRALTEGEGAIPHTNVRAIADNNTPFSFGGGGRGGGRSGGFRPTYD</sequence>
<comment type="similarity">
    <text evidence="1">Belongs to the FAM221 family.</text>
</comment>
<name>A0A8J1XTX2_OWEFU</name>
<organism evidence="3 4">
    <name type="scientific">Owenia fusiformis</name>
    <name type="common">Polychaete worm</name>
    <dbReference type="NCBI Taxonomy" id="6347"/>
    <lineage>
        <taxon>Eukaryota</taxon>
        <taxon>Metazoa</taxon>
        <taxon>Spiralia</taxon>
        <taxon>Lophotrochozoa</taxon>
        <taxon>Annelida</taxon>
        <taxon>Polychaeta</taxon>
        <taxon>Sedentaria</taxon>
        <taxon>Canalipalpata</taxon>
        <taxon>Sabellida</taxon>
        <taxon>Oweniida</taxon>
        <taxon>Oweniidae</taxon>
        <taxon>Owenia</taxon>
    </lineage>
</organism>
<dbReference type="Proteomes" id="UP000749559">
    <property type="component" value="Unassembled WGS sequence"/>
</dbReference>
<feature type="compositionally biased region" description="Gly residues" evidence="2">
    <location>
        <begin position="328"/>
        <end position="339"/>
    </location>
</feature>
<accession>A0A8J1XTX2</accession>
<evidence type="ECO:0000256" key="2">
    <source>
        <dbReference type="SAM" id="MobiDB-lite"/>
    </source>
</evidence>